<organism evidence="6 7">
    <name type="scientific">Globodera rostochiensis</name>
    <name type="common">Golden nematode worm</name>
    <name type="synonym">Heterodera rostochiensis</name>
    <dbReference type="NCBI Taxonomy" id="31243"/>
    <lineage>
        <taxon>Eukaryota</taxon>
        <taxon>Metazoa</taxon>
        <taxon>Ecdysozoa</taxon>
        <taxon>Nematoda</taxon>
        <taxon>Chromadorea</taxon>
        <taxon>Rhabditida</taxon>
        <taxon>Tylenchina</taxon>
        <taxon>Tylenchomorpha</taxon>
        <taxon>Tylenchoidea</taxon>
        <taxon>Heteroderidae</taxon>
        <taxon>Heteroderinae</taxon>
        <taxon>Globodera</taxon>
    </lineage>
</organism>
<feature type="compositionally biased region" description="Polar residues" evidence="4">
    <location>
        <begin position="1057"/>
        <end position="1074"/>
    </location>
</feature>
<dbReference type="InterPro" id="IPR029347">
    <property type="entry name" value="Raptor_N"/>
</dbReference>
<dbReference type="PRINTS" id="PR01547">
    <property type="entry name" value="YEAST176DUF"/>
</dbReference>
<dbReference type="InterPro" id="IPR011989">
    <property type="entry name" value="ARM-like"/>
</dbReference>
<feature type="compositionally biased region" description="Polar residues" evidence="4">
    <location>
        <begin position="1004"/>
        <end position="1026"/>
    </location>
</feature>
<keyword evidence="3" id="KW-0175">Coiled coil</keyword>
<feature type="region of interest" description="Disordered" evidence="4">
    <location>
        <begin position="1300"/>
        <end position="1325"/>
    </location>
</feature>
<dbReference type="GO" id="GO:0038202">
    <property type="term" value="P:TORC1 signaling"/>
    <property type="evidence" value="ECO:0007669"/>
    <property type="project" value="TreeGrafter"/>
</dbReference>
<dbReference type="Proteomes" id="UP000887572">
    <property type="component" value="Unplaced"/>
</dbReference>
<feature type="compositionally biased region" description="Gly residues" evidence="4">
    <location>
        <begin position="1676"/>
        <end position="1701"/>
    </location>
</feature>
<dbReference type="Pfam" id="PF14538">
    <property type="entry name" value="Raptor_N"/>
    <property type="match status" value="1"/>
</dbReference>
<dbReference type="WBParaSite" id="Gr19_v10_g4438.t1">
    <property type="protein sequence ID" value="Gr19_v10_g4438.t1"/>
    <property type="gene ID" value="Gr19_v10_g4438"/>
</dbReference>
<feature type="region of interest" description="Disordered" evidence="4">
    <location>
        <begin position="993"/>
        <end position="1028"/>
    </location>
</feature>
<dbReference type="GO" id="GO:0009267">
    <property type="term" value="P:cellular response to starvation"/>
    <property type="evidence" value="ECO:0007669"/>
    <property type="project" value="TreeGrafter"/>
</dbReference>
<feature type="compositionally biased region" description="Gly residues" evidence="4">
    <location>
        <begin position="1761"/>
        <end position="1777"/>
    </location>
</feature>
<dbReference type="InterPro" id="IPR016024">
    <property type="entry name" value="ARM-type_fold"/>
</dbReference>
<evidence type="ECO:0000256" key="4">
    <source>
        <dbReference type="SAM" id="MobiDB-lite"/>
    </source>
</evidence>
<feature type="compositionally biased region" description="Low complexity" evidence="4">
    <location>
        <begin position="1664"/>
        <end position="1675"/>
    </location>
</feature>
<dbReference type="PANTHER" id="PTHR12848">
    <property type="entry name" value="REGULATORY-ASSOCIATED PROTEIN OF MTOR"/>
    <property type="match status" value="1"/>
</dbReference>
<evidence type="ECO:0000313" key="7">
    <source>
        <dbReference type="WBParaSite" id="Gr19_v10_g4438.t1"/>
    </source>
</evidence>
<evidence type="ECO:0000313" key="6">
    <source>
        <dbReference type="Proteomes" id="UP000887572"/>
    </source>
</evidence>
<accession>A0A914HVR4</accession>
<feature type="compositionally biased region" description="Polar residues" evidence="4">
    <location>
        <begin position="1306"/>
        <end position="1317"/>
    </location>
</feature>
<protein>
    <submittedName>
        <fullName evidence="7">Raptor N-terminal CASPase-like domain-containing protein</fullName>
    </submittedName>
</protein>
<sequence>MPADTNREEKEKVWFREGRHVEEVQGASLETLKHKDDWRKIRERMKTVSVALVLCLNIGTDPPDVQKPHPCARKQAWVDPSEPSSTANLQQRPAHKIAQSLQKIYEKLHPRARYKSAIDPTVECVRKLCMSMRRNAKDERVLFHFNGHGVPKPSEAGEIWVFNKDITQYIPLSLYDLQSWMGTPSVYLWDCNSAGTIVNMFMRFADDHLIRWREEYREMRDRDQLHQQRTSPTASGGFLPPLAAGGTGGEANAAAAGAVPFTEATAAAAASAALNNDTASSTSTSSHPTVPSHKNCIQLGACSPGEQLPFHNAELPADLFTCCLTTPIQASLICHMLKTGTKNRFPPSIIDEIPGVLSDRRTLLGELNWIFTAITDAIAWSRLPRSTFQKLFRQDLLIASLFRAFLLSERIMRENGCRVVSTPELPPVHDHPLWEYWDYTLDMCLTNLYNLLQPKQGCIQFTRNDCFVAAPTLRHNLLIDLSLSALTNSEYTYSWFFVEQLQAFEVWLKFGVDKREPPQQLPVVLQVLLSVNHRVRALDLLARFVDMGPWAVVSALSVGIFPYVLKLLQCSTREVRPALAFIWAKILAIDPGCQHELVKDNGYDYFLQVLNDQLVSPRMKIISAFVMATIIYNNYRPAQEKLVQSDYVTLCIELLSNESVTRCRMLVLWLLIGLGRLWAEYDKARWQAIRSVAYDKVVEFLNDDVPEVRAAAVFALGCFVHNTSRNNEHATAVENEVCDKLCEKCTYDGSVLVRAELAAAIQWFVIDFQTRFATICAELDRRVATQSPSSMVLIGNGTVHGGHELSKAMAAMCLSPTESELLLSDSASVAESTTSTWSTHPRRKISARNGGGGGGVHHHLGGQQHRHQQHQGASTIIPNPATIRRRFSPIRKMSAILSGPSTSAAPAPPVLPVDSMRLNSNSLFKFRVLSHIRSLESKTFIGPFERIWLCVLRLGLDPFDGVAKMGEQIIRYIFELSAKIKEARDKALELKQNGGRPISVNGPIATTSSASQQLSPDDSQKQQSHSNPEKVKFLVGTPQGLTPNLLTTVASEGGPSTAASSLSSTNDGTATATQPAGASPAAIPSSEAVAIVLARKSAPSPMRTPPTTTAANATITSTGGEPIVADAAEMDNAKRRLLMDPFIHQSLYTPKRSIFGTQAGAYSQVPDSSELLLVEQSATVAVEGLVRTAFVEWCAKTWTEPIYDTIYDEYKGISTRNSLVDSASPFTLAQPTDWAIHTHEGIRQRAKKELEVLKAKQSRCETQIVQLRLDKPATSMVWSFLRPYVYIGDGERVRIYSYSSGDEHQQQPNQQQYGSELSPQIPQPPPSSTLCSEFWAGSEPFLQDPITDLMVANELTHELLMTGTRNGLLKVWDPMFHEHSHELLEHPKLVTATYLLNDVPRVCGGQNRIIYHWDQRGGRLVCAGNVRICRVWDAWAERAVFDVALKHAKGAVVAVGSELLFDLVSCGFSDGTVALFDIRVPAKGCEVLHLRDSNAPVIGMAMMGGEEQRERLLVGTRDGEIRLWEPRMFKEALVEFSVNRVQKENDGSKSGGGGSGSGGGGSYFGGALSTSLTASSGHHQHRLLQQMEVQVQGELIACAMDDATVSLFDIDGRGGVLSRLRYPTAGAGGAAGRLLLSAASFHSPLGATMSGLSALLWGGRQRRNSSGGSSTKSGAGASGGGAAGGGSSYGENGSGGGGLVGGDHFTSPQRHQQPQTHQLQQRHHSGPAPSAMRFHQQRVLLGVATVEGQFRAYAMPSSVDRGGGGGSGGGTGGGARG</sequence>
<feature type="region of interest" description="Disordered" evidence="4">
    <location>
        <begin position="1756"/>
        <end position="1777"/>
    </location>
</feature>
<dbReference type="PANTHER" id="PTHR12848:SF16">
    <property type="entry name" value="REGULATORY-ASSOCIATED PROTEIN OF MTOR"/>
    <property type="match status" value="1"/>
</dbReference>
<name>A0A914HVR4_GLORO</name>
<feature type="region of interest" description="Disordered" evidence="4">
    <location>
        <begin position="221"/>
        <end position="242"/>
    </location>
</feature>
<dbReference type="GO" id="GO:0071230">
    <property type="term" value="P:cellular response to amino acid stimulus"/>
    <property type="evidence" value="ECO:0007669"/>
    <property type="project" value="TreeGrafter"/>
</dbReference>
<proteinExistence type="predicted"/>
<keyword evidence="6" id="KW-1185">Reference proteome</keyword>
<dbReference type="InterPro" id="IPR015943">
    <property type="entry name" value="WD40/YVTN_repeat-like_dom_sf"/>
</dbReference>
<keyword evidence="2" id="KW-0677">Repeat</keyword>
<feature type="domain" description="Raptor N-terminal CASPase-like" evidence="5">
    <location>
        <begin position="44"/>
        <end position="202"/>
    </location>
</feature>
<evidence type="ECO:0000256" key="2">
    <source>
        <dbReference type="ARBA" id="ARBA00022737"/>
    </source>
</evidence>
<dbReference type="GO" id="GO:0030674">
    <property type="term" value="F:protein-macromolecule adaptor activity"/>
    <property type="evidence" value="ECO:0007669"/>
    <property type="project" value="TreeGrafter"/>
</dbReference>
<keyword evidence="1" id="KW-0853">WD repeat</keyword>
<feature type="region of interest" description="Disordered" evidence="4">
    <location>
        <begin position="833"/>
        <end position="874"/>
    </location>
</feature>
<dbReference type="InterPro" id="IPR004083">
    <property type="entry name" value="Raptor"/>
</dbReference>
<dbReference type="GO" id="GO:0005737">
    <property type="term" value="C:cytoplasm"/>
    <property type="evidence" value="ECO:0007669"/>
    <property type="project" value="TreeGrafter"/>
</dbReference>
<dbReference type="GO" id="GO:0031931">
    <property type="term" value="C:TORC1 complex"/>
    <property type="evidence" value="ECO:0007669"/>
    <property type="project" value="InterPro"/>
</dbReference>
<dbReference type="SUPFAM" id="SSF50978">
    <property type="entry name" value="WD40 repeat-like"/>
    <property type="match status" value="1"/>
</dbReference>
<evidence type="ECO:0000259" key="5">
    <source>
        <dbReference type="SMART" id="SM01302"/>
    </source>
</evidence>
<dbReference type="Gene3D" id="2.130.10.10">
    <property type="entry name" value="YVTN repeat-like/Quinoprotein amine dehydrogenase"/>
    <property type="match status" value="1"/>
</dbReference>
<feature type="compositionally biased region" description="Low complexity" evidence="4">
    <location>
        <begin position="1708"/>
        <end position="1719"/>
    </location>
</feature>
<feature type="coiled-coil region" evidence="3">
    <location>
        <begin position="1236"/>
        <end position="1263"/>
    </location>
</feature>
<dbReference type="SMART" id="SM01302">
    <property type="entry name" value="Raptor_N"/>
    <property type="match status" value="1"/>
</dbReference>
<feature type="compositionally biased region" description="Basic residues" evidence="4">
    <location>
        <begin position="856"/>
        <end position="869"/>
    </location>
</feature>
<feature type="region of interest" description="Disordered" evidence="4">
    <location>
        <begin position="1660"/>
        <end position="1730"/>
    </location>
</feature>
<reference evidence="7" key="1">
    <citation type="submission" date="2022-11" db="UniProtKB">
        <authorList>
            <consortium name="WormBaseParasite"/>
        </authorList>
    </citation>
    <scope>IDENTIFICATION</scope>
</reference>
<dbReference type="GO" id="GO:0030307">
    <property type="term" value="P:positive regulation of cell growth"/>
    <property type="evidence" value="ECO:0007669"/>
    <property type="project" value="TreeGrafter"/>
</dbReference>
<evidence type="ECO:0000256" key="3">
    <source>
        <dbReference type="SAM" id="Coils"/>
    </source>
</evidence>
<dbReference type="SUPFAM" id="SSF48371">
    <property type="entry name" value="ARM repeat"/>
    <property type="match status" value="1"/>
</dbReference>
<feature type="region of interest" description="Disordered" evidence="4">
    <location>
        <begin position="1044"/>
        <end position="1081"/>
    </location>
</feature>
<evidence type="ECO:0000256" key="1">
    <source>
        <dbReference type="ARBA" id="ARBA00022574"/>
    </source>
</evidence>
<dbReference type="InterPro" id="IPR036322">
    <property type="entry name" value="WD40_repeat_dom_sf"/>
</dbReference>
<dbReference type="GO" id="GO:0010506">
    <property type="term" value="P:regulation of autophagy"/>
    <property type="evidence" value="ECO:0007669"/>
    <property type="project" value="TreeGrafter"/>
</dbReference>
<dbReference type="Gene3D" id="1.25.10.10">
    <property type="entry name" value="Leucine-rich Repeat Variant"/>
    <property type="match status" value="1"/>
</dbReference>